<evidence type="ECO:0000256" key="1">
    <source>
        <dbReference type="SAM" id="Coils"/>
    </source>
</evidence>
<keyword evidence="1" id="KW-0175">Coiled coil</keyword>
<organism evidence="5">
    <name type="scientific">Brugia timori</name>
    <dbReference type="NCBI Taxonomy" id="42155"/>
    <lineage>
        <taxon>Eukaryota</taxon>
        <taxon>Metazoa</taxon>
        <taxon>Ecdysozoa</taxon>
        <taxon>Nematoda</taxon>
        <taxon>Chromadorea</taxon>
        <taxon>Rhabditida</taxon>
        <taxon>Spirurina</taxon>
        <taxon>Spiruromorpha</taxon>
        <taxon>Filarioidea</taxon>
        <taxon>Onchocercidae</taxon>
        <taxon>Brugia</taxon>
    </lineage>
</organism>
<evidence type="ECO:0000256" key="2">
    <source>
        <dbReference type="SAM" id="MobiDB-lite"/>
    </source>
</evidence>
<reference evidence="5" key="1">
    <citation type="submission" date="2017-02" db="UniProtKB">
        <authorList>
            <consortium name="WormBaseParasite"/>
        </authorList>
    </citation>
    <scope>IDENTIFICATION</scope>
</reference>
<feature type="compositionally biased region" description="Basic and acidic residues" evidence="2">
    <location>
        <begin position="28"/>
        <end position="37"/>
    </location>
</feature>
<dbReference type="WBParaSite" id="BTMF_0000312801-mRNA-1">
    <property type="protein sequence ID" value="BTMF_0000312801-mRNA-1"/>
    <property type="gene ID" value="BTMF_0000312801"/>
</dbReference>
<keyword evidence="4" id="KW-1185">Reference proteome</keyword>
<dbReference type="EMBL" id="UZAG01002018">
    <property type="protein sequence ID" value="VDO12590.1"/>
    <property type="molecule type" value="Genomic_DNA"/>
</dbReference>
<reference evidence="3 4" key="2">
    <citation type="submission" date="2018-11" db="EMBL/GenBank/DDBJ databases">
        <authorList>
            <consortium name="Pathogen Informatics"/>
        </authorList>
    </citation>
    <scope>NUCLEOTIDE SEQUENCE [LARGE SCALE GENOMIC DNA]</scope>
</reference>
<evidence type="ECO:0000313" key="4">
    <source>
        <dbReference type="Proteomes" id="UP000280834"/>
    </source>
</evidence>
<proteinExistence type="predicted"/>
<feature type="coiled-coil region" evidence="1">
    <location>
        <begin position="262"/>
        <end position="324"/>
    </location>
</feature>
<gene>
    <name evidence="3" type="ORF">BTMF_LOCUS2449</name>
</gene>
<evidence type="ECO:0000313" key="3">
    <source>
        <dbReference type="EMBL" id="VDO12590.1"/>
    </source>
</evidence>
<dbReference type="AlphaFoldDB" id="A0A0R3Q9W7"/>
<feature type="compositionally biased region" description="Pro residues" evidence="2">
    <location>
        <begin position="1"/>
        <end position="12"/>
    </location>
</feature>
<dbReference type="Proteomes" id="UP000280834">
    <property type="component" value="Unassembled WGS sequence"/>
</dbReference>
<protein>
    <submittedName>
        <fullName evidence="5">KfrA_N domain-containing protein</fullName>
    </submittedName>
</protein>
<name>A0A0R3Q9W7_9BILA</name>
<evidence type="ECO:0000313" key="5">
    <source>
        <dbReference type="WBParaSite" id="BTMF_0000312801-mRNA-1"/>
    </source>
</evidence>
<accession>A0A0R3Q9W7</accession>
<feature type="region of interest" description="Disordered" evidence="2">
    <location>
        <begin position="1"/>
        <end position="38"/>
    </location>
</feature>
<feature type="region of interest" description="Disordered" evidence="2">
    <location>
        <begin position="160"/>
        <end position="193"/>
    </location>
</feature>
<sequence>MTTSPSSPPTDPTPNDASAVPATSEVPQAKKSEKRYEPQSVDDLLGAFYRGKVKTISDSTVRRLKTVGLYLHPSQRGELCRIAIESDETLDKTRRLMVVASEIPDLKTLGHLLMEFASEVVVFHPRVQRNGLHARLFPMRWDDNDLAAAWEFLNEPAVASETSSKIQPPGPDGAPQPEAGADDSKPKPVASDRAVVSKVRRNALLCSLLWRVSRGAPFTEAMRGLRNSVFKLSSWPPALERDLLEAVALMQEKEDSKVALLLEWQARQNSELQAKIDQANRQLAATQERIRPIESARDEALARCLELEALLADARGKKEQLTATLGVVQTHGKADFEELRSLALRLVIETARKLEEASMALGREQPKVVLARETINVAVDGLHAGLKKLEEAE</sequence>